<sequence length="474" mass="53132">MSFRTLTTPLLVFLLFLLAIKSYADTDSNKICNALDDYTEQLYLRSACIDFLLQSGYSDYEPHAVHESGDLNYDVKEILKKSKSKRIVIFLAEAAYMSEGVINIEDLDIAFVGVKNSQSNKSHIVLSKPPSPTADTITPDQKPGAFIRFNSPGKQLMFKNVTLSDVNTHMNVSPPDSTKPTVDTGLINITSARRVIIDHTEIESHYHKDGINLGCGDSGLLTDFSLTNSSIKIPAESSHAIDFHCKRKGYNYNVQLAFSGFGFHTVPKERPSKIMTPVPTGWANHTMSTTSNPFSLPFNDTMIYINVEGSVKFTNSPCNRLTYTDKFFIEHQVPFEQTLFVTDVKSFEGLFAITERNSNYGTYFTHENHTRILDDTFYLQEQCPILLDQHNAKKLSNFLPSKALIQSRLGGPALSPANTDETDWKSKYEQQKTYTGATIGTTVVSFVGNMILGYLVYRYRNLANPNSHEPLVTD</sequence>
<proteinExistence type="predicted"/>
<keyword evidence="1" id="KW-0472">Membrane</keyword>
<keyword evidence="1" id="KW-1133">Transmembrane helix</keyword>
<feature type="signal peptide" evidence="2">
    <location>
        <begin position="1"/>
        <end position="24"/>
    </location>
</feature>
<keyword evidence="1" id="KW-0812">Transmembrane</keyword>
<dbReference type="RefSeq" id="WP_354008943.1">
    <property type="nucleotide sequence ID" value="NZ_JBEWTA010000001.1"/>
</dbReference>
<dbReference type="Proteomes" id="UP001549366">
    <property type="component" value="Unassembled WGS sequence"/>
</dbReference>
<evidence type="ECO:0008006" key="5">
    <source>
        <dbReference type="Google" id="ProtNLM"/>
    </source>
</evidence>
<protein>
    <recommendedName>
        <fullName evidence="5">Right handed beta helix domain-containing protein</fullName>
    </recommendedName>
</protein>
<organism evidence="3 4">
    <name type="scientific">Endozoicomonas lisbonensis</name>
    <dbReference type="NCBI Taxonomy" id="3120522"/>
    <lineage>
        <taxon>Bacteria</taxon>
        <taxon>Pseudomonadati</taxon>
        <taxon>Pseudomonadota</taxon>
        <taxon>Gammaproteobacteria</taxon>
        <taxon>Oceanospirillales</taxon>
        <taxon>Endozoicomonadaceae</taxon>
        <taxon>Endozoicomonas</taxon>
    </lineage>
</organism>
<evidence type="ECO:0000256" key="2">
    <source>
        <dbReference type="SAM" id="SignalP"/>
    </source>
</evidence>
<evidence type="ECO:0000256" key="1">
    <source>
        <dbReference type="SAM" id="Phobius"/>
    </source>
</evidence>
<keyword evidence="4" id="KW-1185">Reference proteome</keyword>
<feature type="transmembrane region" description="Helical" evidence="1">
    <location>
        <begin position="434"/>
        <end position="457"/>
    </location>
</feature>
<accession>A0ABV2SMA8</accession>
<reference evidence="3 4" key="1">
    <citation type="submission" date="2024-06" db="EMBL/GenBank/DDBJ databases">
        <title>Genomic Encyclopedia of Type Strains, Phase V (KMG-V): Genome sequencing to study the core and pangenomes of soil and plant-associated prokaryotes.</title>
        <authorList>
            <person name="Whitman W."/>
        </authorList>
    </citation>
    <scope>NUCLEOTIDE SEQUENCE [LARGE SCALE GENOMIC DNA]</scope>
    <source>
        <strain evidence="3 4">NE40</strain>
    </source>
</reference>
<evidence type="ECO:0000313" key="4">
    <source>
        <dbReference type="Proteomes" id="UP001549366"/>
    </source>
</evidence>
<feature type="chain" id="PRO_5045295796" description="Right handed beta helix domain-containing protein" evidence="2">
    <location>
        <begin position="25"/>
        <end position="474"/>
    </location>
</feature>
<keyword evidence="2" id="KW-0732">Signal</keyword>
<comment type="caution">
    <text evidence="3">The sequence shown here is derived from an EMBL/GenBank/DDBJ whole genome shotgun (WGS) entry which is preliminary data.</text>
</comment>
<name>A0ABV2SMA8_9GAMM</name>
<gene>
    <name evidence="3" type="ORF">V5J35_004095</name>
</gene>
<evidence type="ECO:0000313" key="3">
    <source>
        <dbReference type="EMBL" id="MET4758903.1"/>
    </source>
</evidence>
<dbReference type="EMBL" id="JBEWTB010000002">
    <property type="protein sequence ID" value="MET4758903.1"/>
    <property type="molecule type" value="Genomic_DNA"/>
</dbReference>